<dbReference type="WBParaSite" id="ES5_v2.g10988.t1">
    <property type="protein sequence ID" value="ES5_v2.g10988.t1"/>
    <property type="gene ID" value="ES5_v2.g10988"/>
</dbReference>
<organism evidence="1 2">
    <name type="scientific">Panagrolaimus sp. ES5</name>
    <dbReference type="NCBI Taxonomy" id="591445"/>
    <lineage>
        <taxon>Eukaryota</taxon>
        <taxon>Metazoa</taxon>
        <taxon>Ecdysozoa</taxon>
        <taxon>Nematoda</taxon>
        <taxon>Chromadorea</taxon>
        <taxon>Rhabditida</taxon>
        <taxon>Tylenchina</taxon>
        <taxon>Panagrolaimomorpha</taxon>
        <taxon>Panagrolaimoidea</taxon>
        <taxon>Panagrolaimidae</taxon>
        <taxon>Panagrolaimus</taxon>
    </lineage>
</organism>
<reference evidence="2" key="1">
    <citation type="submission" date="2022-11" db="UniProtKB">
        <authorList>
            <consortium name="WormBaseParasite"/>
        </authorList>
    </citation>
    <scope>IDENTIFICATION</scope>
</reference>
<dbReference type="Proteomes" id="UP000887579">
    <property type="component" value="Unplaced"/>
</dbReference>
<evidence type="ECO:0000313" key="1">
    <source>
        <dbReference type="Proteomes" id="UP000887579"/>
    </source>
</evidence>
<protein>
    <submittedName>
        <fullName evidence="2">Nitric oxide synthase-interacting protein homolog</fullName>
    </submittedName>
</protein>
<proteinExistence type="predicted"/>
<accession>A0AC34F237</accession>
<evidence type="ECO:0000313" key="2">
    <source>
        <dbReference type="WBParaSite" id="ES5_v2.g10988.t1"/>
    </source>
</evidence>
<sequence length="309" mass="34749">MVRHGKNATASSVYSYAERKKDSHQSGYGTLHARLGADSVKPFDCCCLSLQPCREPLISPDGYIFDKESVLKYILHRKDMYKLELTAYEHHLKILEEKDESKRKALEEEAKRKFAYNDRHLVASTDPESNETVERIIDIPAYDADGLPVAGSAYKSVSNMTPAEAKKHRSFWDPSIAASLKDGTITKPDKTIRNPYTQKPLKYKDLLPVIFTQIDETLSHAQVEGTQHRYMCPVTRDVLTNSTKCCYLKTSSRVVNAACIDMILKDGSDPINGKPLTKDDVIAMHRGGTGYARTNMLKANLYRPQMALA</sequence>
<name>A0AC34F237_9BILA</name>